<dbReference type="PANTHER" id="PTHR31342">
    <property type="entry name" value="PROTEIN CHUP1, CHLOROPLASTIC"/>
    <property type="match status" value="1"/>
</dbReference>
<keyword evidence="1" id="KW-0175">Coiled coil</keyword>
<dbReference type="Proteomes" id="UP000436088">
    <property type="component" value="Unassembled WGS sequence"/>
</dbReference>
<dbReference type="InterPro" id="IPR040265">
    <property type="entry name" value="CHUP1/IPGA1-like"/>
</dbReference>
<keyword evidence="3" id="KW-1185">Reference proteome</keyword>
<protein>
    <submittedName>
        <fullName evidence="2">Uncharacterized protein</fullName>
    </submittedName>
</protein>
<evidence type="ECO:0000313" key="3">
    <source>
        <dbReference type="Proteomes" id="UP000436088"/>
    </source>
</evidence>
<proteinExistence type="predicted"/>
<dbReference type="AlphaFoldDB" id="A0A6A2ZB60"/>
<evidence type="ECO:0000256" key="1">
    <source>
        <dbReference type="ARBA" id="ARBA00023054"/>
    </source>
</evidence>
<dbReference type="GO" id="GO:0072699">
    <property type="term" value="P:protein localization to cortical microtubule cytoskeleton"/>
    <property type="evidence" value="ECO:0007669"/>
    <property type="project" value="TreeGrafter"/>
</dbReference>
<name>A0A6A2ZB60_HIBSY</name>
<organism evidence="2 3">
    <name type="scientific">Hibiscus syriacus</name>
    <name type="common">Rose of Sharon</name>
    <dbReference type="NCBI Taxonomy" id="106335"/>
    <lineage>
        <taxon>Eukaryota</taxon>
        <taxon>Viridiplantae</taxon>
        <taxon>Streptophyta</taxon>
        <taxon>Embryophyta</taxon>
        <taxon>Tracheophyta</taxon>
        <taxon>Spermatophyta</taxon>
        <taxon>Magnoliopsida</taxon>
        <taxon>eudicotyledons</taxon>
        <taxon>Gunneridae</taxon>
        <taxon>Pentapetalae</taxon>
        <taxon>rosids</taxon>
        <taxon>malvids</taxon>
        <taxon>Malvales</taxon>
        <taxon>Malvaceae</taxon>
        <taxon>Malvoideae</taxon>
        <taxon>Hibiscus</taxon>
    </lineage>
</organism>
<comment type="caution">
    <text evidence="2">The sequence shown here is derived from an EMBL/GenBank/DDBJ whole genome shotgun (WGS) entry which is preliminary data.</text>
</comment>
<gene>
    <name evidence="2" type="ORF">F3Y22_tig00110954pilonHSYRG00034</name>
</gene>
<dbReference type="PANTHER" id="PTHR31342:SF48">
    <property type="entry name" value="CHUP1-LIKE PROTEIN"/>
    <property type="match status" value="1"/>
</dbReference>
<reference evidence="2" key="1">
    <citation type="submission" date="2019-09" db="EMBL/GenBank/DDBJ databases">
        <title>Draft genome information of white flower Hibiscus syriacus.</title>
        <authorList>
            <person name="Kim Y.-M."/>
        </authorList>
    </citation>
    <scope>NUCLEOTIDE SEQUENCE [LARGE SCALE GENOMIC DNA]</scope>
    <source>
        <strain evidence="2">YM2019G1</strain>
    </source>
</reference>
<sequence>MKFSSLRLAREYMKRTTKELQSDQCSQENNLLLQGVRFAYRVHQFAGGFDAETIRAFQELKDISNSGDHKQ</sequence>
<dbReference type="EMBL" id="VEPZ02001180">
    <property type="protein sequence ID" value="KAE8688806.1"/>
    <property type="molecule type" value="Genomic_DNA"/>
</dbReference>
<accession>A0A6A2ZB60</accession>
<dbReference type="GO" id="GO:0055028">
    <property type="term" value="C:cortical microtubule"/>
    <property type="evidence" value="ECO:0007669"/>
    <property type="project" value="TreeGrafter"/>
</dbReference>
<evidence type="ECO:0000313" key="2">
    <source>
        <dbReference type="EMBL" id="KAE8688806.1"/>
    </source>
</evidence>